<comment type="caution">
    <text evidence="2">The sequence shown here is derived from an EMBL/GenBank/DDBJ whole genome shotgun (WGS) entry which is preliminary data.</text>
</comment>
<proteinExistence type="predicted"/>
<evidence type="ECO:0000313" key="2">
    <source>
        <dbReference type="EMBL" id="GIY23525.1"/>
    </source>
</evidence>
<keyword evidence="3" id="KW-1185">Reference proteome</keyword>
<protein>
    <submittedName>
        <fullName evidence="2">Uncharacterized protein</fullName>
    </submittedName>
</protein>
<gene>
    <name evidence="2" type="ORF">CEXT_52371</name>
</gene>
<feature type="region of interest" description="Disordered" evidence="1">
    <location>
        <begin position="53"/>
        <end position="74"/>
    </location>
</feature>
<sequence>MDGIVNRLSFSVARVGGGNAIYRFLDGGGVDDGQAREVAGKVVTREQFCGSERIEEEKRNSKKKNLQNYPSIFD</sequence>
<reference evidence="2 3" key="1">
    <citation type="submission" date="2021-06" db="EMBL/GenBank/DDBJ databases">
        <title>Caerostris extrusa draft genome.</title>
        <authorList>
            <person name="Kono N."/>
            <person name="Arakawa K."/>
        </authorList>
    </citation>
    <scope>NUCLEOTIDE SEQUENCE [LARGE SCALE GENOMIC DNA]</scope>
</reference>
<name>A0AAV4RTB0_CAEEX</name>
<dbReference type="AlphaFoldDB" id="A0AAV4RTB0"/>
<evidence type="ECO:0000256" key="1">
    <source>
        <dbReference type="SAM" id="MobiDB-lite"/>
    </source>
</evidence>
<accession>A0AAV4RTB0</accession>
<dbReference type="EMBL" id="BPLR01008285">
    <property type="protein sequence ID" value="GIY23525.1"/>
    <property type="molecule type" value="Genomic_DNA"/>
</dbReference>
<organism evidence="2 3">
    <name type="scientific">Caerostris extrusa</name>
    <name type="common">Bark spider</name>
    <name type="synonym">Caerostris bankana</name>
    <dbReference type="NCBI Taxonomy" id="172846"/>
    <lineage>
        <taxon>Eukaryota</taxon>
        <taxon>Metazoa</taxon>
        <taxon>Ecdysozoa</taxon>
        <taxon>Arthropoda</taxon>
        <taxon>Chelicerata</taxon>
        <taxon>Arachnida</taxon>
        <taxon>Araneae</taxon>
        <taxon>Araneomorphae</taxon>
        <taxon>Entelegynae</taxon>
        <taxon>Araneoidea</taxon>
        <taxon>Araneidae</taxon>
        <taxon>Caerostris</taxon>
    </lineage>
</organism>
<evidence type="ECO:0000313" key="3">
    <source>
        <dbReference type="Proteomes" id="UP001054945"/>
    </source>
</evidence>
<dbReference type="Proteomes" id="UP001054945">
    <property type="component" value="Unassembled WGS sequence"/>
</dbReference>